<dbReference type="SUPFAM" id="SSF54593">
    <property type="entry name" value="Glyoxalase/Bleomycin resistance protein/Dihydroxybiphenyl dioxygenase"/>
    <property type="match status" value="1"/>
</dbReference>
<dbReference type="AlphaFoldDB" id="A0A1G9ZU83"/>
<dbReference type="RefSeq" id="WP_092639829.1">
    <property type="nucleotide sequence ID" value="NZ_FNID01000014.1"/>
</dbReference>
<dbReference type="InterPro" id="IPR029068">
    <property type="entry name" value="Glyas_Bleomycin-R_OHBP_Dase"/>
</dbReference>
<accession>A0A1G9ZU83</accession>
<evidence type="ECO:0000313" key="2">
    <source>
        <dbReference type="Proteomes" id="UP000199182"/>
    </source>
</evidence>
<keyword evidence="2" id="KW-1185">Reference proteome</keyword>
<proteinExistence type="predicted"/>
<organism evidence="1 2">
    <name type="scientific">Acetanaerobacterium elongatum</name>
    <dbReference type="NCBI Taxonomy" id="258515"/>
    <lineage>
        <taxon>Bacteria</taxon>
        <taxon>Bacillati</taxon>
        <taxon>Bacillota</taxon>
        <taxon>Clostridia</taxon>
        <taxon>Eubacteriales</taxon>
        <taxon>Oscillospiraceae</taxon>
        <taxon>Acetanaerobacterium</taxon>
    </lineage>
</organism>
<dbReference type="Gene3D" id="3.10.180.10">
    <property type="entry name" value="2,3-Dihydroxybiphenyl 1,2-Dioxygenase, domain 1"/>
    <property type="match status" value="1"/>
</dbReference>
<evidence type="ECO:0008006" key="3">
    <source>
        <dbReference type="Google" id="ProtNLM"/>
    </source>
</evidence>
<dbReference type="STRING" id="258515.SAMN05192585_11443"/>
<sequence length="119" mass="13637">MTIKQTLCRVYTQDINDTVAFYEELYGEKCRLRFEYKQTGLTLAQVAQVLILSGSEEALKPFAQTRVTFQVDSVAEYKEYLLNSGAEIIRDITKVPTGWNMTVRHPDGTVAEYVEFSQQ</sequence>
<dbReference type="OrthoDB" id="1492945at2"/>
<dbReference type="EMBL" id="FNID01000014">
    <property type="protein sequence ID" value="SDN24808.1"/>
    <property type="molecule type" value="Genomic_DNA"/>
</dbReference>
<reference evidence="1 2" key="1">
    <citation type="submission" date="2016-10" db="EMBL/GenBank/DDBJ databases">
        <authorList>
            <person name="de Groot N.N."/>
        </authorList>
    </citation>
    <scope>NUCLEOTIDE SEQUENCE [LARGE SCALE GENOMIC DNA]</scope>
    <source>
        <strain evidence="1 2">CGMCC 1.5012</strain>
    </source>
</reference>
<evidence type="ECO:0000313" key="1">
    <source>
        <dbReference type="EMBL" id="SDN24808.1"/>
    </source>
</evidence>
<gene>
    <name evidence="1" type="ORF">SAMN05192585_11443</name>
</gene>
<name>A0A1G9ZU83_9FIRM</name>
<dbReference type="Proteomes" id="UP000199182">
    <property type="component" value="Unassembled WGS sequence"/>
</dbReference>
<protein>
    <recommendedName>
        <fullName evidence="3">VOC domain-containing protein</fullName>
    </recommendedName>
</protein>